<reference evidence="2" key="2">
    <citation type="submission" date="2020-09" db="EMBL/GenBank/DDBJ databases">
        <authorList>
            <person name="Sun Q."/>
            <person name="Kim S."/>
        </authorList>
    </citation>
    <scope>NUCLEOTIDE SEQUENCE</scope>
    <source>
        <strain evidence="2">KCTC 32296</strain>
    </source>
</reference>
<organism evidence="2 3">
    <name type="scientific">Asticcacaulis endophyticus</name>
    <dbReference type="NCBI Taxonomy" id="1395890"/>
    <lineage>
        <taxon>Bacteria</taxon>
        <taxon>Pseudomonadati</taxon>
        <taxon>Pseudomonadota</taxon>
        <taxon>Alphaproteobacteria</taxon>
        <taxon>Caulobacterales</taxon>
        <taxon>Caulobacteraceae</taxon>
        <taxon>Asticcacaulis</taxon>
    </lineage>
</organism>
<accession>A0A918QEG3</accession>
<dbReference type="Pfam" id="PF09413">
    <property type="entry name" value="DUF2007"/>
    <property type="match status" value="1"/>
</dbReference>
<protein>
    <recommendedName>
        <fullName evidence="1">DUF2007 domain-containing protein</fullName>
    </recommendedName>
</protein>
<keyword evidence="3" id="KW-1185">Reference proteome</keyword>
<dbReference type="Proteomes" id="UP000662572">
    <property type="component" value="Unassembled WGS sequence"/>
</dbReference>
<evidence type="ECO:0000259" key="1">
    <source>
        <dbReference type="Pfam" id="PF09413"/>
    </source>
</evidence>
<feature type="domain" description="DUF2007" evidence="1">
    <location>
        <begin position="1"/>
        <end position="65"/>
    </location>
</feature>
<gene>
    <name evidence="2" type="ORF">GCM10011273_33650</name>
</gene>
<name>A0A918QEG3_9CAUL</name>
<dbReference type="Gene3D" id="3.30.70.790">
    <property type="entry name" value="UreE, C-terminal domain"/>
    <property type="match status" value="1"/>
</dbReference>
<sequence>MKELIRTNNMVLISYVETLLKSAGLAYFVADRNISATEGSIGLFPKRILVEADGFDEARTLMQDAGLGGELRPLK</sequence>
<dbReference type="EMBL" id="BMZB01000007">
    <property type="protein sequence ID" value="GGZ44183.1"/>
    <property type="molecule type" value="Genomic_DNA"/>
</dbReference>
<reference evidence="2" key="1">
    <citation type="journal article" date="2014" name="Int. J. Syst. Evol. Microbiol.">
        <title>Complete genome sequence of Corynebacterium casei LMG S-19264T (=DSM 44701T), isolated from a smear-ripened cheese.</title>
        <authorList>
            <consortium name="US DOE Joint Genome Institute (JGI-PGF)"/>
            <person name="Walter F."/>
            <person name="Albersmeier A."/>
            <person name="Kalinowski J."/>
            <person name="Ruckert C."/>
        </authorList>
    </citation>
    <scope>NUCLEOTIDE SEQUENCE</scope>
    <source>
        <strain evidence="2">KCTC 32296</strain>
    </source>
</reference>
<proteinExistence type="predicted"/>
<evidence type="ECO:0000313" key="3">
    <source>
        <dbReference type="Proteomes" id="UP000662572"/>
    </source>
</evidence>
<dbReference type="InterPro" id="IPR011322">
    <property type="entry name" value="N-reg_PII-like_a/b"/>
</dbReference>
<dbReference type="AlphaFoldDB" id="A0A918QEG3"/>
<dbReference type="SUPFAM" id="SSF54913">
    <property type="entry name" value="GlnB-like"/>
    <property type="match status" value="1"/>
</dbReference>
<dbReference type="RefSeq" id="WP_189488774.1">
    <property type="nucleotide sequence ID" value="NZ_BMZB01000007.1"/>
</dbReference>
<dbReference type="InterPro" id="IPR018551">
    <property type="entry name" value="DUF2007"/>
</dbReference>
<comment type="caution">
    <text evidence="2">The sequence shown here is derived from an EMBL/GenBank/DDBJ whole genome shotgun (WGS) entry which is preliminary data.</text>
</comment>
<evidence type="ECO:0000313" key="2">
    <source>
        <dbReference type="EMBL" id="GGZ44183.1"/>
    </source>
</evidence>